<evidence type="ECO:0000256" key="1">
    <source>
        <dbReference type="ARBA" id="ARBA00022630"/>
    </source>
</evidence>
<keyword evidence="2" id="KW-0288">FMN</keyword>
<dbReference type="RefSeq" id="WP_155308507.1">
    <property type="nucleotide sequence ID" value="NZ_AP021879.1"/>
</dbReference>
<dbReference type="InterPro" id="IPR051796">
    <property type="entry name" value="ISF_SsuE-like"/>
</dbReference>
<keyword evidence="1" id="KW-0285">Flavoprotein</keyword>
<feature type="domain" description="NADPH-dependent FMN reductase-like" evidence="3">
    <location>
        <begin position="1"/>
        <end position="126"/>
    </location>
</feature>
<accession>A0A5K8A3H7</accession>
<dbReference type="Gene3D" id="3.40.50.360">
    <property type="match status" value="1"/>
</dbReference>
<dbReference type="InterPro" id="IPR005025">
    <property type="entry name" value="FMN_Rdtase-like_dom"/>
</dbReference>
<dbReference type="SUPFAM" id="SSF52218">
    <property type="entry name" value="Flavoproteins"/>
    <property type="match status" value="1"/>
</dbReference>
<organism evidence="4 5">
    <name type="scientific">Desulfosarcina ovata subsp. ovata</name>
    <dbReference type="NCBI Taxonomy" id="2752305"/>
    <lineage>
        <taxon>Bacteria</taxon>
        <taxon>Pseudomonadati</taxon>
        <taxon>Thermodesulfobacteriota</taxon>
        <taxon>Desulfobacteria</taxon>
        <taxon>Desulfobacterales</taxon>
        <taxon>Desulfosarcinaceae</taxon>
        <taxon>Desulfosarcina</taxon>
    </lineage>
</organism>
<evidence type="ECO:0000259" key="3">
    <source>
        <dbReference type="Pfam" id="PF03358"/>
    </source>
</evidence>
<dbReference type="AlphaFoldDB" id="A0A5K8A3H7"/>
<evidence type="ECO:0000313" key="4">
    <source>
        <dbReference type="EMBL" id="BBO87011.1"/>
    </source>
</evidence>
<keyword evidence="5" id="KW-1185">Reference proteome</keyword>
<proteinExistence type="predicted"/>
<reference evidence="4 5" key="1">
    <citation type="submission" date="2019-11" db="EMBL/GenBank/DDBJ databases">
        <title>Comparative genomics of hydrocarbon-degrading Desulfosarcina strains.</title>
        <authorList>
            <person name="Watanabe M."/>
            <person name="Kojima H."/>
            <person name="Fukui M."/>
        </authorList>
    </citation>
    <scope>NUCLEOTIDE SEQUENCE [LARGE SCALE GENOMIC DNA]</scope>
    <source>
        <strain evidence="5">oXyS1</strain>
    </source>
</reference>
<name>A0A5K8A3H7_9BACT</name>
<dbReference type="Proteomes" id="UP000422108">
    <property type="component" value="Chromosome"/>
</dbReference>
<dbReference type="PANTHER" id="PTHR43278">
    <property type="entry name" value="NAD(P)H-DEPENDENT FMN-CONTAINING OXIDOREDUCTASE YWQN-RELATED"/>
    <property type="match status" value="1"/>
</dbReference>
<dbReference type="PANTHER" id="PTHR43278:SF1">
    <property type="entry name" value="IRON-SULFUR FLAVOPROTEIN MJ1083"/>
    <property type="match status" value="1"/>
</dbReference>
<sequence length="217" mass="23045">MKVLGVSGSPIKNSNTDRALKAVLSATGCESEFIKLIDYTVAPCRACLGCLETNQCVIKDDGIKLAEKAKNADALVIAGFTPYSSLDSRTKAFIERLYPLRHKNGFMATKPGGAVITCCVSEGNDALPPACQMGVNAVQFYMMEEGMNFVGAVKVQGNVPCVKCGSGDECKMSGIKMLYGENATVDTVGIKTFEDQSIAVEAATELGRKIAQALKKP</sequence>
<dbReference type="InterPro" id="IPR029039">
    <property type="entry name" value="Flavoprotein-like_sf"/>
</dbReference>
<evidence type="ECO:0000313" key="5">
    <source>
        <dbReference type="Proteomes" id="UP000422108"/>
    </source>
</evidence>
<dbReference type="Pfam" id="PF03358">
    <property type="entry name" value="FMN_red"/>
    <property type="match status" value="1"/>
</dbReference>
<gene>
    <name evidence="4" type="ORF">DSCOOX_01910</name>
</gene>
<dbReference type="EMBL" id="AP021879">
    <property type="protein sequence ID" value="BBO87011.1"/>
    <property type="molecule type" value="Genomic_DNA"/>
</dbReference>
<evidence type="ECO:0000256" key="2">
    <source>
        <dbReference type="ARBA" id="ARBA00022643"/>
    </source>
</evidence>
<protein>
    <submittedName>
        <fullName evidence="4">Flavodoxin family protein</fullName>
    </submittedName>
</protein>
<dbReference type="GO" id="GO:0016491">
    <property type="term" value="F:oxidoreductase activity"/>
    <property type="evidence" value="ECO:0007669"/>
    <property type="project" value="InterPro"/>
</dbReference>